<evidence type="ECO:0000313" key="2">
    <source>
        <dbReference type="Proteomes" id="UP001500620"/>
    </source>
</evidence>
<reference evidence="2" key="1">
    <citation type="journal article" date="2019" name="Int. J. Syst. Evol. Microbiol.">
        <title>The Global Catalogue of Microorganisms (GCM) 10K type strain sequencing project: providing services to taxonomists for standard genome sequencing and annotation.</title>
        <authorList>
            <consortium name="The Broad Institute Genomics Platform"/>
            <consortium name="The Broad Institute Genome Sequencing Center for Infectious Disease"/>
            <person name="Wu L."/>
            <person name="Ma J."/>
        </authorList>
    </citation>
    <scope>NUCLEOTIDE SEQUENCE [LARGE SCALE GENOMIC DNA]</scope>
    <source>
        <strain evidence="2">JCM 17441</strain>
    </source>
</reference>
<dbReference type="Proteomes" id="UP001500620">
    <property type="component" value="Unassembled WGS sequence"/>
</dbReference>
<comment type="caution">
    <text evidence="1">The sequence shown here is derived from an EMBL/GenBank/DDBJ whole genome shotgun (WGS) entry which is preliminary data.</text>
</comment>
<accession>A0ABP8DGR5</accession>
<name>A0ABP8DGR5_9ACTN</name>
<keyword evidence="2" id="KW-1185">Reference proteome</keyword>
<sequence length="128" mass="13007">MDLPGGGPNSAAAGPARFTALDIRFGRPDRAAAPDGTGWISLKIALFVRAGSRVTVTIPAQHRATARLLYLAGADAATTFESCPASTGPVETAFPGGFAITGPVCLPVDVGWDGQTARLTLALLRGGC</sequence>
<protein>
    <submittedName>
        <fullName evidence="1">Uncharacterized protein</fullName>
    </submittedName>
</protein>
<proteinExistence type="predicted"/>
<dbReference type="EMBL" id="BAABAT010000021">
    <property type="protein sequence ID" value="GAA4255596.1"/>
    <property type="molecule type" value="Genomic_DNA"/>
</dbReference>
<gene>
    <name evidence="1" type="ORF">GCM10022255_065070</name>
</gene>
<organism evidence="1 2">
    <name type="scientific">Dactylosporangium darangshiense</name>
    <dbReference type="NCBI Taxonomy" id="579108"/>
    <lineage>
        <taxon>Bacteria</taxon>
        <taxon>Bacillati</taxon>
        <taxon>Actinomycetota</taxon>
        <taxon>Actinomycetes</taxon>
        <taxon>Micromonosporales</taxon>
        <taxon>Micromonosporaceae</taxon>
        <taxon>Dactylosporangium</taxon>
    </lineage>
</organism>
<evidence type="ECO:0000313" key="1">
    <source>
        <dbReference type="EMBL" id="GAA4255596.1"/>
    </source>
</evidence>